<evidence type="ECO:0000313" key="3">
    <source>
        <dbReference type="Proteomes" id="UP000323000"/>
    </source>
</evidence>
<protein>
    <submittedName>
        <fullName evidence="2">Uncharacterized protein</fullName>
    </submittedName>
</protein>
<gene>
    <name evidence="2" type="ORF">EZV62_011191</name>
</gene>
<dbReference type="EMBL" id="VAHF01000004">
    <property type="protein sequence ID" value="TXG64197.1"/>
    <property type="molecule type" value="Genomic_DNA"/>
</dbReference>
<evidence type="ECO:0000313" key="2">
    <source>
        <dbReference type="EMBL" id="TXG64197.1"/>
    </source>
</evidence>
<comment type="caution">
    <text evidence="2">The sequence shown here is derived from an EMBL/GenBank/DDBJ whole genome shotgun (WGS) entry which is preliminary data.</text>
</comment>
<reference evidence="3" key="1">
    <citation type="journal article" date="2019" name="Gigascience">
        <title>De novo genome assembly of the endangered Acer yangbiense, a plant species with extremely small populations endemic to Yunnan Province, China.</title>
        <authorList>
            <person name="Yang J."/>
            <person name="Wariss H.M."/>
            <person name="Tao L."/>
            <person name="Zhang R."/>
            <person name="Yun Q."/>
            <person name="Hollingsworth P."/>
            <person name="Dao Z."/>
            <person name="Luo G."/>
            <person name="Guo H."/>
            <person name="Ma Y."/>
            <person name="Sun W."/>
        </authorList>
    </citation>
    <scope>NUCLEOTIDE SEQUENCE [LARGE SCALE GENOMIC DNA]</scope>
    <source>
        <strain evidence="3">cv. Malutang</strain>
    </source>
</reference>
<feature type="compositionally biased region" description="Gly residues" evidence="1">
    <location>
        <begin position="1"/>
        <end position="15"/>
    </location>
</feature>
<proteinExistence type="predicted"/>
<name>A0A5C7I4K2_9ROSI</name>
<keyword evidence="3" id="KW-1185">Reference proteome</keyword>
<organism evidence="2 3">
    <name type="scientific">Acer yangbiense</name>
    <dbReference type="NCBI Taxonomy" id="1000413"/>
    <lineage>
        <taxon>Eukaryota</taxon>
        <taxon>Viridiplantae</taxon>
        <taxon>Streptophyta</taxon>
        <taxon>Embryophyta</taxon>
        <taxon>Tracheophyta</taxon>
        <taxon>Spermatophyta</taxon>
        <taxon>Magnoliopsida</taxon>
        <taxon>eudicotyledons</taxon>
        <taxon>Gunneridae</taxon>
        <taxon>Pentapetalae</taxon>
        <taxon>rosids</taxon>
        <taxon>malvids</taxon>
        <taxon>Sapindales</taxon>
        <taxon>Sapindaceae</taxon>
        <taxon>Hippocastanoideae</taxon>
        <taxon>Acereae</taxon>
        <taxon>Acer</taxon>
    </lineage>
</organism>
<dbReference type="Proteomes" id="UP000323000">
    <property type="component" value="Chromosome 4"/>
</dbReference>
<evidence type="ECO:0000256" key="1">
    <source>
        <dbReference type="SAM" id="MobiDB-lite"/>
    </source>
</evidence>
<sequence>MKGSDGGSKVDGGGVRWREEKWDQESGACVSRTGQGNSVVALCGLVSIGEELSWVVGELGGIGATMHRSGVMGSGAKFYGRDSGSAALARDVENGGRRCVSCEAKLDEV</sequence>
<feature type="region of interest" description="Disordered" evidence="1">
    <location>
        <begin position="1"/>
        <end position="20"/>
    </location>
</feature>
<accession>A0A5C7I4K2</accession>
<dbReference type="AlphaFoldDB" id="A0A5C7I4K2"/>